<dbReference type="EMBL" id="OE184215">
    <property type="protein sequence ID" value="CAD7576412.1"/>
    <property type="molecule type" value="Genomic_DNA"/>
</dbReference>
<keyword evidence="1" id="KW-0175">Coiled coil</keyword>
<protein>
    <submittedName>
        <fullName evidence="2">(California timema) hypothetical protein</fullName>
    </submittedName>
</protein>
<sequence>MWLEERREVKTWHRWDGKERGRDMMELTMTRRYAWTGEEEEKESMSVSFVVLVWSGAAISLSPEKGRLVASVGGLRYPHLCSGGGLCMLMWCPRDRLRLRANESIDYLICACAQRCEVVEYGGAGSLSTIAPMTSTRPRLRNNHYIGLVESVEDDIRRIHTDVVNSALKWGQVLKDYSLKKRNIMESLDAIEAKYNEDKEMHEARMERIKATSLQENVHDNDLSSIVDHRIVKSGKLAQPLYSDFVVLERRWEYTKHTHDDVNDALKQSHKTIVSGLYHLDVLLLLEGDVSDIELEDDSDEESEINIALYQSTSFTTANVDIQAIDIPHIGVDYVPLALRLETAAIFDNDSQSIPAERRHILRWRAKDLELIFDVDDTGLYYDDAYKPYYAPVRGYLT</sequence>
<organism evidence="2">
    <name type="scientific">Timema californicum</name>
    <name type="common">California timema</name>
    <name type="synonym">Walking stick</name>
    <dbReference type="NCBI Taxonomy" id="61474"/>
    <lineage>
        <taxon>Eukaryota</taxon>
        <taxon>Metazoa</taxon>
        <taxon>Ecdysozoa</taxon>
        <taxon>Arthropoda</taxon>
        <taxon>Hexapoda</taxon>
        <taxon>Insecta</taxon>
        <taxon>Pterygota</taxon>
        <taxon>Neoptera</taxon>
        <taxon>Polyneoptera</taxon>
        <taxon>Phasmatodea</taxon>
        <taxon>Timematodea</taxon>
        <taxon>Timematoidea</taxon>
        <taxon>Timematidae</taxon>
        <taxon>Timema</taxon>
    </lineage>
</organism>
<accession>A0A7R9JBR7</accession>
<proteinExistence type="predicted"/>
<evidence type="ECO:0000313" key="2">
    <source>
        <dbReference type="EMBL" id="CAD7576412.1"/>
    </source>
</evidence>
<evidence type="ECO:0000256" key="1">
    <source>
        <dbReference type="SAM" id="Coils"/>
    </source>
</evidence>
<feature type="coiled-coil region" evidence="1">
    <location>
        <begin position="174"/>
        <end position="212"/>
    </location>
</feature>
<name>A0A7R9JBR7_TIMCA</name>
<reference evidence="2" key="1">
    <citation type="submission" date="2020-11" db="EMBL/GenBank/DDBJ databases">
        <authorList>
            <person name="Tran Van P."/>
        </authorList>
    </citation>
    <scope>NUCLEOTIDE SEQUENCE</scope>
</reference>
<gene>
    <name evidence="2" type="ORF">TCMB3V08_LOCUS8982</name>
</gene>
<dbReference type="AlphaFoldDB" id="A0A7R9JBR7"/>